<dbReference type="PANTHER" id="PTHR38011:SF7">
    <property type="entry name" value="2,5-DIAMINO-6-RIBOSYLAMINO-4(3H)-PYRIMIDINONE 5'-PHOSPHATE REDUCTASE"/>
    <property type="match status" value="1"/>
</dbReference>
<evidence type="ECO:0000313" key="5">
    <source>
        <dbReference type="EMBL" id="MBD8868348.1"/>
    </source>
</evidence>
<evidence type="ECO:0000256" key="1">
    <source>
        <dbReference type="ARBA" id="ARBA00005104"/>
    </source>
</evidence>
<dbReference type="AlphaFoldDB" id="A0A927PYK9"/>
<reference evidence="5" key="1">
    <citation type="submission" date="2020-09" db="EMBL/GenBank/DDBJ databases">
        <title>Nocardioides sp. strain MJB4 16S ribosomal RNA gene Genome sequencing and assembly.</title>
        <authorList>
            <person name="Kim I."/>
        </authorList>
    </citation>
    <scope>NUCLEOTIDE SEQUENCE</scope>
    <source>
        <strain evidence="5">MJB4</strain>
    </source>
</reference>
<dbReference type="InterPro" id="IPR050765">
    <property type="entry name" value="Riboflavin_Biosynth_HTPR"/>
</dbReference>
<sequence length="228" mass="23789">MRALTGPNGPEEDVTDARLEEFYAPPRSPWLRVNMVSAVDGAATGADGRSGSVNNAVDKRVFDLLRRTADAVLVGAGTAAAEGYRPADCPIVVVSRRGRVPTSLLGGPAGSVLVATCSAAPELAAARAALGEDCVLELGSHRVDLPGLRRVLADRGLGRVLCEGGPHLLRDLLAAGAVDELCATTVPRLLAGDHRRITSGPPVDVDLELGLLLEEDGTLLGRWLVRQP</sequence>
<keyword evidence="3" id="KW-0560">Oxidoreductase</keyword>
<evidence type="ECO:0000259" key="4">
    <source>
        <dbReference type="Pfam" id="PF01872"/>
    </source>
</evidence>
<gene>
    <name evidence="5" type="ORF">IE331_01820</name>
</gene>
<dbReference type="GO" id="GO:0008703">
    <property type="term" value="F:5-amino-6-(5-phosphoribosylamino)uracil reductase activity"/>
    <property type="evidence" value="ECO:0007669"/>
    <property type="project" value="InterPro"/>
</dbReference>
<dbReference type="InterPro" id="IPR002734">
    <property type="entry name" value="RibDG_C"/>
</dbReference>
<dbReference type="PANTHER" id="PTHR38011">
    <property type="entry name" value="DIHYDROFOLATE REDUCTASE FAMILY PROTEIN (AFU_ORTHOLOGUE AFUA_8G06820)"/>
    <property type="match status" value="1"/>
</dbReference>
<dbReference type="RefSeq" id="WP_192141608.1">
    <property type="nucleotide sequence ID" value="NZ_JACYXZ010000001.1"/>
</dbReference>
<dbReference type="InterPro" id="IPR024072">
    <property type="entry name" value="DHFR-like_dom_sf"/>
</dbReference>
<keyword evidence="2" id="KW-0521">NADP</keyword>
<dbReference type="SUPFAM" id="SSF53597">
    <property type="entry name" value="Dihydrofolate reductase-like"/>
    <property type="match status" value="1"/>
</dbReference>
<protein>
    <submittedName>
        <fullName evidence="5">Dihydrofolate reductase family protein</fullName>
    </submittedName>
</protein>
<dbReference type="Pfam" id="PF01872">
    <property type="entry name" value="RibD_C"/>
    <property type="match status" value="1"/>
</dbReference>
<comment type="pathway">
    <text evidence="1">Cofactor biosynthesis; riboflavin biosynthesis.</text>
</comment>
<accession>A0A927PYK9</accession>
<comment type="caution">
    <text evidence="5">The sequence shown here is derived from an EMBL/GenBank/DDBJ whole genome shotgun (WGS) entry which is preliminary data.</text>
</comment>
<evidence type="ECO:0000313" key="6">
    <source>
        <dbReference type="Proteomes" id="UP000616839"/>
    </source>
</evidence>
<organism evidence="5 6">
    <name type="scientific">Nocardioides donggukensis</name>
    <dbReference type="NCBI Taxonomy" id="2774019"/>
    <lineage>
        <taxon>Bacteria</taxon>
        <taxon>Bacillati</taxon>
        <taxon>Actinomycetota</taxon>
        <taxon>Actinomycetes</taxon>
        <taxon>Propionibacteriales</taxon>
        <taxon>Nocardioidaceae</taxon>
        <taxon>Nocardioides</taxon>
    </lineage>
</organism>
<dbReference type="GO" id="GO:0009231">
    <property type="term" value="P:riboflavin biosynthetic process"/>
    <property type="evidence" value="ECO:0007669"/>
    <property type="project" value="InterPro"/>
</dbReference>
<keyword evidence="6" id="KW-1185">Reference proteome</keyword>
<evidence type="ECO:0000256" key="3">
    <source>
        <dbReference type="ARBA" id="ARBA00023002"/>
    </source>
</evidence>
<dbReference type="EMBL" id="JACYXZ010000001">
    <property type="protein sequence ID" value="MBD8868348.1"/>
    <property type="molecule type" value="Genomic_DNA"/>
</dbReference>
<name>A0A927PYK9_9ACTN</name>
<evidence type="ECO:0000256" key="2">
    <source>
        <dbReference type="ARBA" id="ARBA00022857"/>
    </source>
</evidence>
<feature type="domain" description="Bacterial bifunctional deaminase-reductase C-terminal" evidence="4">
    <location>
        <begin position="29"/>
        <end position="208"/>
    </location>
</feature>
<dbReference type="Proteomes" id="UP000616839">
    <property type="component" value="Unassembled WGS sequence"/>
</dbReference>
<dbReference type="Gene3D" id="3.40.430.10">
    <property type="entry name" value="Dihydrofolate Reductase, subunit A"/>
    <property type="match status" value="1"/>
</dbReference>
<proteinExistence type="predicted"/>